<protein>
    <submittedName>
        <fullName evidence="3">Amidase</fullName>
    </submittedName>
</protein>
<name>A0ABU2FFX3_9EURY</name>
<reference evidence="3 4" key="1">
    <citation type="submission" date="2022-06" db="EMBL/GenBank/DDBJ databases">
        <title>Haloarcula sp. a new haloarchaeum isolate from saline soil.</title>
        <authorList>
            <person name="Strakova D."/>
            <person name="Galisteo C."/>
            <person name="Sanchez-Porro C."/>
            <person name="Ventosa A."/>
        </authorList>
    </citation>
    <scope>NUCLEOTIDE SEQUENCE [LARGE SCALE GENOMIC DNA]</scope>
    <source>
        <strain evidence="3 4">S1CR25-12</strain>
    </source>
</reference>
<evidence type="ECO:0000313" key="4">
    <source>
        <dbReference type="Proteomes" id="UP001259659"/>
    </source>
</evidence>
<dbReference type="Proteomes" id="UP001259659">
    <property type="component" value="Unassembled WGS sequence"/>
</dbReference>
<feature type="region of interest" description="Disordered" evidence="1">
    <location>
        <begin position="103"/>
        <end position="123"/>
    </location>
</feature>
<dbReference type="EMBL" id="JAMQON010000005">
    <property type="protein sequence ID" value="MDS0261144.1"/>
    <property type="molecule type" value="Genomic_DNA"/>
</dbReference>
<sequence length="407" mass="43410">MCDRIETLDDEIHAFVAESVAETRISAQLARLENERRDRQFRPPLYGVPVALKDVFRADGFPTKAGSSLPTELLDGPESAVVRALRDLGAVVVGKTVTTEFTHLPTGETRNPHAVDHTPGGSSSGSAAAVAAGMCPLALGSETTGSVIRPAAFCGVVGFRPTTGRLPTEGLISLAPTADTVGLFTQDLEGVRRVASLLCTNWTTRRRPGSLPTIGVPTGPYLDQASQAAIRRFRAQVSSLESAGFEVERMRFFDDIQEINTLHDALLAAEAAGVHAEWYTRYPARYSAEMAELVARGDDVSVETLGRAKRSMKRTRASVESAFASADLDVIVAPPAPSVAPEGLDDDGDPVMNLPWTHAGVPTVTLPVGSTDAGLPYGIACIGRFGRDEGLLSHSRTIDEQFRDTSD</sequence>
<evidence type="ECO:0000313" key="3">
    <source>
        <dbReference type="EMBL" id="MDS0261144.1"/>
    </source>
</evidence>
<dbReference type="Pfam" id="PF01425">
    <property type="entry name" value="Amidase"/>
    <property type="match status" value="1"/>
</dbReference>
<dbReference type="InterPro" id="IPR000120">
    <property type="entry name" value="Amidase"/>
</dbReference>
<dbReference type="PANTHER" id="PTHR11895">
    <property type="entry name" value="TRANSAMIDASE"/>
    <property type="match status" value="1"/>
</dbReference>
<accession>A0ABU2FFX3</accession>
<dbReference type="Gene3D" id="3.90.1300.10">
    <property type="entry name" value="Amidase signature (AS) domain"/>
    <property type="match status" value="1"/>
</dbReference>
<evidence type="ECO:0000256" key="1">
    <source>
        <dbReference type="SAM" id="MobiDB-lite"/>
    </source>
</evidence>
<dbReference type="RefSeq" id="WP_310920947.1">
    <property type="nucleotide sequence ID" value="NZ_JAMQON010000005.1"/>
</dbReference>
<proteinExistence type="predicted"/>
<feature type="domain" description="Amidase" evidence="2">
    <location>
        <begin position="1"/>
        <end position="392"/>
    </location>
</feature>
<dbReference type="InterPro" id="IPR023631">
    <property type="entry name" value="Amidase_dom"/>
</dbReference>
<dbReference type="SUPFAM" id="SSF75304">
    <property type="entry name" value="Amidase signature (AS) enzymes"/>
    <property type="match status" value="1"/>
</dbReference>
<gene>
    <name evidence="3" type="ORF">NDI56_17225</name>
</gene>
<evidence type="ECO:0000259" key="2">
    <source>
        <dbReference type="Pfam" id="PF01425"/>
    </source>
</evidence>
<comment type="caution">
    <text evidence="3">The sequence shown here is derived from an EMBL/GenBank/DDBJ whole genome shotgun (WGS) entry which is preliminary data.</text>
</comment>
<dbReference type="PANTHER" id="PTHR11895:SF67">
    <property type="entry name" value="AMIDASE DOMAIN-CONTAINING PROTEIN"/>
    <property type="match status" value="1"/>
</dbReference>
<organism evidence="3 4">
    <name type="scientific">Haloarcula saliterrae</name>
    <dbReference type="NCBI Taxonomy" id="2950534"/>
    <lineage>
        <taxon>Archaea</taxon>
        <taxon>Methanobacteriati</taxon>
        <taxon>Methanobacteriota</taxon>
        <taxon>Stenosarchaea group</taxon>
        <taxon>Halobacteria</taxon>
        <taxon>Halobacteriales</taxon>
        <taxon>Haloarculaceae</taxon>
        <taxon>Haloarcula</taxon>
    </lineage>
</organism>
<keyword evidence="4" id="KW-1185">Reference proteome</keyword>
<dbReference type="InterPro" id="IPR036928">
    <property type="entry name" value="AS_sf"/>
</dbReference>